<proteinExistence type="predicted"/>
<accession>A0AAV3RSD2</accession>
<dbReference type="PANTHER" id="PTHR46148">
    <property type="entry name" value="CHROMO DOMAIN-CONTAINING PROTEIN"/>
    <property type="match status" value="1"/>
</dbReference>
<comment type="caution">
    <text evidence="2">The sequence shown here is derived from an EMBL/GenBank/DDBJ whole genome shotgun (WGS) entry which is preliminary data.</text>
</comment>
<gene>
    <name evidence="2" type="ORF">LIER_31662</name>
</gene>
<dbReference type="EMBL" id="BAABME010011846">
    <property type="protein sequence ID" value="GAA0184374.1"/>
    <property type="molecule type" value="Genomic_DNA"/>
</dbReference>
<name>A0AAV3RSD2_LITER</name>
<dbReference type="AlphaFoldDB" id="A0AAV3RSD2"/>
<reference evidence="2 3" key="1">
    <citation type="submission" date="2024-01" db="EMBL/GenBank/DDBJ databases">
        <title>The complete chloroplast genome sequence of Lithospermum erythrorhizon: insights into the phylogenetic relationship among Boraginaceae species and the maternal lineages of purple gromwells.</title>
        <authorList>
            <person name="Okada T."/>
            <person name="Watanabe K."/>
        </authorList>
    </citation>
    <scope>NUCLEOTIDE SEQUENCE [LARGE SCALE GENOMIC DNA]</scope>
</reference>
<evidence type="ECO:0000313" key="3">
    <source>
        <dbReference type="Proteomes" id="UP001454036"/>
    </source>
</evidence>
<keyword evidence="3" id="KW-1185">Reference proteome</keyword>
<evidence type="ECO:0000313" key="2">
    <source>
        <dbReference type="EMBL" id="GAA0184374.1"/>
    </source>
</evidence>
<dbReference type="Pfam" id="PF24626">
    <property type="entry name" value="SH3_Tf2-1"/>
    <property type="match status" value="1"/>
</dbReference>
<protein>
    <recommendedName>
        <fullName evidence="1">Tf2-1-like SH3-like domain-containing protein</fullName>
    </recommendedName>
</protein>
<dbReference type="InterPro" id="IPR056924">
    <property type="entry name" value="SH3_Tf2-1"/>
</dbReference>
<sequence>MEFSYNNSFNGGIEMSPFEALYGRICRTPICWNGVEAKKINGSEVVEKSVERIKVIQQHLTTAQNRQKKYVDRRRNDLSFEVGDKVFLRISPWKYVLKFGKKEKLSPRYIGPYEIIAKVGLVAYHIALRPELLRIHYVFHETCIRKYIPDEPHIPKSQPIELKIDLTD</sequence>
<feature type="domain" description="Tf2-1-like SH3-like" evidence="1">
    <location>
        <begin position="83"/>
        <end position="147"/>
    </location>
</feature>
<dbReference type="PANTHER" id="PTHR46148:SF60">
    <property type="entry name" value="CHROMO DOMAIN-CONTAINING PROTEIN"/>
    <property type="match status" value="1"/>
</dbReference>
<organism evidence="2 3">
    <name type="scientific">Lithospermum erythrorhizon</name>
    <name type="common">Purple gromwell</name>
    <name type="synonym">Lithospermum officinale var. erythrorhizon</name>
    <dbReference type="NCBI Taxonomy" id="34254"/>
    <lineage>
        <taxon>Eukaryota</taxon>
        <taxon>Viridiplantae</taxon>
        <taxon>Streptophyta</taxon>
        <taxon>Embryophyta</taxon>
        <taxon>Tracheophyta</taxon>
        <taxon>Spermatophyta</taxon>
        <taxon>Magnoliopsida</taxon>
        <taxon>eudicotyledons</taxon>
        <taxon>Gunneridae</taxon>
        <taxon>Pentapetalae</taxon>
        <taxon>asterids</taxon>
        <taxon>lamiids</taxon>
        <taxon>Boraginales</taxon>
        <taxon>Boraginaceae</taxon>
        <taxon>Boraginoideae</taxon>
        <taxon>Lithospermeae</taxon>
        <taxon>Lithospermum</taxon>
    </lineage>
</organism>
<evidence type="ECO:0000259" key="1">
    <source>
        <dbReference type="Pfam" id="PF24626"/>
    </source>
</evidence>
<dbReference type="Proteomes" id="UP001454036">
    <property type="component" value="Unassembled WGS sequence"/>
</dbReference>